<organism evidence="2 3">
    <name type="scientific">Portunus trituberculatus</name>
    <name type="common">Swimming crab</name>
    <name type="synonym">Neptunus trituberculatus</name>
    <dbReference type="NCBI Taxonomy" id="210409"/>
    <lineage>
        <taxon>Eukaryota</taxon>
        <taxon>Metazoa</taxon>
        <taxon>Ecdysozoa</taxon>
        <taxon>Arthropoda</taxon>
        <taxon>Crustacea</taxon>
        <taxon>Multicrustacea</taxon>
        <taxon>Malacostraca</taxon>
        <taxon>Eumalacostraca</taxon>
        <taxon>Eucarida</taxon>
        <taxon>Decapoda</taxon>
        <taxon>Pleocyemata</taxon>
        <taxon>Brachyura</taxon>
        <taxon>Eubrachyura</taxon>
        <taxon>Portunoidea</taxon>
        <taxon>Portunidae</taxon>
        <taxon>Portuninae</taxon>
        <taxon>Portunus</taxon>
    </lineage>
</organism>
<sequence length="134" mass="15032">MWEIHARECDTAVSDDTVNGVVAPRYEDHHHPSHRQQRKAPVKKPPPARFKRKQLRNEVENTGPHQPVFVKKQDHDTKIYSDHDDDLGHVKAPLLSGDGIQRDIRQGLVVGHPLMSQGKGGGGEDPVGEQEQEC</sequence>
<reference evidence="2 3" key="1">
    <citation type="submission" date="2019-05" db="EMBL/GenBank/DDBJ databases">
        <title>Another draft genome of Portunus trituberculatus and its Hox gene families provides insights of decapod evolution.</title>
        <authorList>
            <person name="Jeong J.-H."/>
            <person name="Song I."/>
            <person name="Kim S."/>
            <person name="Choi T."/>
            <person name="Kim D."/>
            <person name="Ryu S."/>
            <person name="Kim W."/>
        </authorList>
    </citation>
    <scope>NUCLEOTIDE SEQUENCE [LARGE SCALE GENOMIC DNA]</scope>
    <source>
        <tissue evidence="2">Muscle</tissue>
    </source>
</reference>
<gene>
    <name evidence="2" type="ORF">E2C01_023915</name>
</gene>
<feature type="region of interest" description="Disordered" evidence="1">
    <location>
        <begin position="1"/>
        <end position="73"/>
    </location>
</feature>
<keyword evidence="3" id="KW-1185">Reference proteome</keyword>
<accession>A0A5B7EB94</accession>
<evidence type="ECO:0000256" key="1">
    <source>
        <dbReference type="SAM" id="MobiDB-lite"/>
    </source>
</evidence>
<evidence type="ECO:0000313" key="3">
    <source>
        <dbReference type="Proteomes" id="UP000324222"/>
    </source>
</evidence>
<dbReference type="EMBL" id="VSRR010002292">
    <property type="protein sequence ID" value="MPC30647.1"/>
    <property type="molecule type" value="Genomic_DNA"/>
</dbReference>
<feature type="compositionally biased region" description="Basic residues" evidence="1">
    <location>
        <begin position="31"/>
        <end position="42"/>
    </location>
</feature>
<feature type="region of interest" description="Disordered" evidence="1">
    <location>
        <begin position="112"/>
        <end position="134"/>
    </location>
</feature>
<proteinExistence type="predicted"/>
<dbReference type="Proteomes" id="UP000324222">
    <property type="component" value="Unassembled WGS sequence"/>
</dbReference>
<evidence type="ECO:0000313" key="2">
    <source>
        <dbReference type="EMBL" id="MPC30647.1"/>
    </source>
</evidence>
<protein>
    <submittedName>
        <fullName evidence="2">Uncharacterized protein</fullName>
    </submittedName>
</protein>
<feature type="compositionally biased region" description="Basic and acidic residues" evidence="1">
    <location>
        <begin position="1"/>
        <end position="10"/>
    </location>
</feature>
<name>A0A5B7EB94_PORTR</name>
<dbReference type="AlphaFoldDB" id="A0A5B7EB94"/>
<comment type="caution">
    <text evidence="2">The sequence shown here is derived from an EMBL/GenBank/DDBJ whole genome shotgun (WGS) entry which is preliminary data.</text>
</comment>